<dbReference type="EMBL" id="JAWJBA010001091">
    <property type="protein sequence ID" value="MDV2687703.1"/>
    <property type="molecule type" value="Genomic_DNA"/>
</dbReference>
<comment type="caution">
    <text evidence="1">The sequence shown here is derived from an EMBL/GenBank/DDBJ whole genome shotgun (WGS) entry which is preliminary data.</text>
</comment>
<feature type="non-terminal residue" evidence="1">
    <location>
        <position position="1"/>
    </location>
</feature>
<proteinExistence type="predicted"/>
<protein>
    <submittedName>
        <fullName evidence="1">IS5/IS1182 family transposase</fullName>
    </submittedName>
</protein>
<gene>
    <name evidence="1" type="ORF">RYX56_25475</name>
</gene>
<name>A0ABU3XIS2_9BACI</name>
<organism evidence="1 2">
    <name type="scientific">Alkalihalophilus lindianensis</name>
    <dbReference type="NCBI Taxonomy" id="1630542"/>
    <lineage>
        <taxon>Bacteria</taxon>
        <taxon>Bacillati</taxon>
        <taxon>Bacillota</taxon>
        <taxon>Bacilli</taxon>
        <taxon>Bacillales</taxon>
        <taxon>Bacillaceae</taxon>
        <taxon>Alkalihalophilus</taxon>
    </lineage>
</organism>
<dbReference type="Proteomes" id="UP001287282">
    <property type="component" value="Unassembled WGS sequence"/>
</dbReference>
<evidence type="ECO:0000313" key="1">
    <source>
        <dbReference type="EMBL" id="MDV2687703.1"/>
    </source>
</evidence>
<accession>A0ABU3XIS2</accession>
<keyword evidence="2" id="KW-1185">Reference proteome</keyword>
<sequence>NDGKMSIPLLKALAKRHPYLNIEYILADAGYDFKAVYKQIRMMEARPLIDYNRKNEAEIEGKDKYFRPVCKEGHSYV</sequence>
<evidence type="ECO:0000313" key="2">
    <source>
        <dbReference type="Proteomes" id="UP001287282"/>
    </source>
</evidence>
<reference evidence="1 2" key="1">
    <citation type="submission" date="2023-10" db="EMBL/GenBank/DDBJ databases">
        <title>Screening of Alkalihalobacillus lindianensis BZ-TG-R113 and Its Alleviation of Salt Stress on Rapeseed Growth.</title>
        <authorList>
            <person name="Zhao B."/>
            <person name="Guo T."/>
        </authorList>
    </citation>
    <scope>NUCLEOTIDE SEQUENCE [LARGE SCALE GENOMIC DNA]</scope>
    <source>
        <strain evidence="1 2">BZ-TG-R113</strain>
    </source>
</reference>
<feature type="non-terminal residue" evidence="1">
    <location>
        <position position="77"/>
    </location>
</feature>